<evidence type="ECO:0000313" key="1">
    <source>
        <dbReference type="EMBL" id="CUP74377.1"/>
    </source>
</evidence>
<dbReference type="AlphaFoldDB" id="A0A174QRP8"/>
<gene>
    <name evidence="1" type="ORF">ERS852520_02074</name>
</gene>
<dbReference type="EMBL" id="CZAU01000020">
    <property type="protein sequence ID" value="CUP74377.1"/>
    <property type="molecule type" value="Genomic_DNA"/>
</dbReference>
<accession>A0A174QRP8</accession>
<name>A0A174QRP8_ANAHA</name>
<dbReference type="RefSeq" id="WP_055160783.1">
    <property type="nucleotide sequence ID" value="NZ_CP012098.1"/>
</dbReference>
<dbReference type="CDD" id="cd08054">
    <property type="entry name" value="gp6"/>
    <property type="match status" value="1"/>
</dbReference>
<dbReference type="Proteomes" id="UP000095564">
    <property type="component" value="Unassembled WGS sequence"/>
</dbReference>
<dbReference type="NCBIfam" id="TIGR01560">
    <property type="entry name" value="put_DNA_pack"/>
    <property type="match status" value="1"/>
</dbReference>
<reference evidence="1 2" key="1">
    <citation type="submission" date="2015-09" db="EMBL/GenBank/DDBJ databases">
        <authorList>
            <consortium name="Pathogen Informatics"/>
        </authorList>
    </citation>
    <scope>NUCLEOTIDE SEQUENCE [LARGE SCALE GENOMIC DNA]</scope>
    <source>
        <strain evidence="1 2">2789STDY5834908</strain>
    </source>
</reference>
<dbReference type="InterPro" id="IPR006450">
    <property type="entry name" value="Phage_HK97_gp6-like"/>
</dbReference>
<proteinExistence type="predicted"/>
<organism evidence="1 2">
    <name type="scientific">Anaerostipes hadrus</name>
    <dbReference type="NCBI Taxonomy" id="649756"/>
    <lineage>
        <taxon>Bacteria</taxon>
        <taxon>Bacillati</taxon>
        <taxon>Bacillota</taxon>
        <taxon>Clostridia</taxon>
        <taxon>Lachnospirales</taxon>
        <taxon>Lachnospiraceae</taxon>
        <taxon>Anaerostipes</taxon>
    </lineage>
</organism>
<evidence type="ECO:0000313" key="2">
    <source>
        <dbReference type="Proteomes" id="UP000095564"/>
    </source>
</evidence>
<protein>
    <submittedName>
        <fullName evidence="1">Phage gp6-like head-tail connector protein</fullName>
    </submittedName>
</protein>
<dbReference type="Gene3D" id="1.10.3230.30">
    <property type="entry name" value="Phage gp6-like head-tail connector protein"/>
    <property type="match status" value="1"/>
</dbReference>
<sequence length="96" mass="11220">MRVSEIDEDYLVNYLKLDEPDDDDIKFAQTCLDAAKSFIRGQTGLDDEQIDAYEDITIAVLVLTQDMYDNRRLYVEKSNVNKVVDSIIYQYAENWL</sequence>